<dbReference type="PANTHER" id="PTHR10587">
    <property type="entry name" value="GLYCOSYL TRANSFERASE-RELATED"/>
    <property type="match status" value="1"/>
</dbReference>
<dbReference type="EMBL" id="JAPOHA010000001">
    <property type="protein sequence ID" value="MCY1712944.1"/>
    <property type="molecule type" value="Genomic_DNA"/>
</dbReference>
<proteinExistence type="predicted"/>
<reference evidence="3 4" key="1">
    <citation type="submission" date="2022-11" db="EMBL/GenBank/DDBJ databases">
        <authorList>
            <person name="Caiyu Z."/>
        </authorList>
    </citation>
    <scope>NUCLEOTIDE SEQUENCE [LARGE SCALE GENOMIC DNA]</scope>
    <source>
        <strain evidence="3 4">YR-4</strain>
    </source>
</reference>
<gene>
    <name evidence="3" type="ORF">OUY18_01570</name>
</gene>
<evidence type="ECO:0000259" key="2">
    <source>
        <dbReference type="PROSITE" id="PS51677"/>
    </source>
</evidence>
<keyword evidence="4" id="KW-1185">Reference proteome</keyword>
<evidence type="ECO:0000256" key="1">
    <source>
        <dbReference type="SAM" id="MobiDB-lite"/>
    </source>
</evidence>
<organism evidence="3 4">
    <name type="scientific">Caproiciproducens galactitolivorans</name>
    <dbReference type="NCBI Taxonomy" id="642589"/>
    <lineage>
        <taxon>Bacteria</taxon>
        <taxon>Bacillati</taxon>
        <taxon>Bacillota</taxon>
        <taxon>Clostridia</taxon>
        <taxon>Eubacteriales</taxon>
        <taxon>Acutalibacteraceae</taxon>
        <taxon>Caproiciproducens</taxon>
    </lineage>
</organism>
<dbReference type="SUPFAM" id="SSF88713">
    <property type="entry name" value="Glycoside hydrolase/deacetylase"/>
    <property type="match status" value="1"/>
</dbReference>
<name>A0ABT4BPX9_9FIRM</name>
<protein>
    <submittedName>
        <fullName evidence="3">Polysaccharide deacetylase</fullName>
    </submittedName>
</protein>
<sequence length="303" mass="33206">MIVSAAFLLLFALGMLIGQFSGKMGLFHAAKPTMAAAGMPTNGNVQSTPQPAESEAASSASSSTASSAEKEAVPAYQAMYPHLYAGTLEPSAPVKKKTVYLTFDDGPSNLTVPLLNVLDTYHVKATFFVIGRTDRQSVEAIKEIVNRGHAIGVHSYTHQYKQIYASPAAFLDDFAKMHDLIENTTGVDTKIYRYAGGSVNGYNKSTARDIIAEMNRRRYVYYDWNVDSGDAETGATAKSIYREVINGVHRHSDSVVLFHNTKFKASTLNDMSKIIKTLQSQGYSFEKLDPSVDSVSYRFNNIP</sequence>
<dbReference type="PANTHER" id="PTHR10587:SF125">
    <property type="entry name" value="POLYSACCHARIDE DEACETYLASE YHEN-RELATED"/>
    <property type="match status" value="1"/>
</dbReference>
<feature type="domain" description="NodB homology" evidence="2">
    <location>
        <begin position="97"/>
        <end position="286"/>
    </location>
</feature>
<comment type="caution">
    <text evidence="3">The sequence shown here is derived from an EMBL/GenBank/DDBJ whole genome shotgun (WGS) entry which is preliminary data.</text>
</comment>
<feature type="region of interest" description="Disordered" evidence="1">
    <location>
        <begin position="38"/>
        <end position="64"/>
    </location>
</feature>
<dbReference type="Proteomes" id="UP001082703">
    <property type="component" value="Unassembled WGS sequence"/>
</dbReference>
<dbReference type="InterPro" id="IPR002509">
    <property type="entry name" value="NODB_dom"/>
</dbReference>
<accession>A0ABT4BPX9</accession>
<dbReference type="Gene3D" id="3.20.20.370">
    <property type="entry name" value="Glycoside hydrolase/deacetylase"/>
    <property type="match status" value="1"/>
</dbReference>
<dbReference type="Pfam" id="PF01522">
    <property type="entry name" value="Polysacc_deac_1"/>
    <property type="match status" value="1"/>
</dbReference>
<feature type="compositionally biased region" description="Low complexity" evidence="1">
    <location>
        <begin position="52"/>
        <end position="64"/>
    </location>
</feature>
<dbReference type="CDD" id="cd10944">
    <property type="entry name" value="CE4_SmPgdA_like"/>
    <property type="match status" value="1"/>
</dbReference>
<dbReference type="PROSITE" id="PS51677">
    <property type="entry name" value="NODB"/>
    <property type="match status" value="1"/>
</dbReference>
<evidence type="ECO:0000313" key="3">
    <source>
        <dbReference type="EMBL" id="MCY1712944.1"/>
    </source>
</evidence>
<evidence type="ECO:0000313" key="4">
    <source>
        <dbReference type="Proteomes" id="UP001082703"/>
    </source>
</evidence>
<dbReference type="InterPro" id="IPR050248">
    <property type="entry name" value="Polysacc_deacetylase_ArnD"/>
</dbReference>
<dbReference type="InterPro" id="IPR011330">
    <property type="entry name" value="Glyco_hydro/deAcase_b/a-brl"/>
</dbReference>
<feature type="compositionally biased region" description="Polar residues" evidence="1">
    <location>
        <begin position="41"/>
        <end position="51"/>
    </location>
</feature>